<keyword evidence="3" id="KW-1185">Reference proteome</keyword>
<sequence length="274" mass="29960">MKHKIIPLCLILAGVLSAPAHAHRAWVLPGSTVLAGDSPWVTVDAAISNDIFHTDYRAMGADSIQVQGADGELMDPQNLHSGRYRTVFDLQLEQPGTYRVYTASYGLSARWTNEDGSRGFFPGRGQQPDDEAFAREVPQDADDLQVSISSRRIETFITAGAPDFAVIEPVGQGLEFKAHTHPNDLFAGETANFQLLIDGEPAVGAEVSILAGGMRYRDQQDAIELVTDEQGMLQVNWPHAGMYWFSARYSDDNAQPPATTRQGSYTATFEVFPG</sequence>
<dbReference type="InterPro" id="IPR019613">
    <property type="entry name" value="DUF4198"/>
</dbReference>
<dbReference type="EMBL" id="PIPL01000003">
    <property type="protein sequence ID" value="RUO23966.1"/>
    <property type="molecule type" value="Genomic_DNA"/>
</dbReference>
<feature type="chain" id="PRO_5019519612" evidence="1">
    <location>
        <begin position="23"/>
        <end position="274"/>
    </location>
</feature>
<reference evidence="2 3" key="1">
    <citation type="journal article" date="2011" name="Front. Microbiol.">
        <title>Genomic signatures of strain selection and enhancement in Bacillus atrophaeus var. globigii, a historical biowarfare simulant.</title>
        <authorList>
            <person name="Gibbons H.S."/>
            <person name="Broomall S.M."/>
            <person name="McNew L.A."/>
            <person name="Daligault H."/>
            <person name="Chapman C."/>
            <person name="Bruce D."/>
            <person name="Karavis M."/>
            <person name="Krepps M."/>
            <person name="McGregor P.A."/>
            <person name="Hong C."/>
            <person name="Park K.H."/>
            <person name="Akmal A."/>
            <person name="Feldman A."/>
            <person name="Lin J.S."/>
            <person name="Chang W.E."/>
            <person name="Higgs B.W."/>
            <person name="Demirev P."/>
            <person name="Lindquist J."/>
            <person name="Liem A."/>
            <person name="Fochler E."/>
            <person name="Read T.D."/>
            <person name="Tapia R."/>
            <person name="Johnson S."/>
            <person name="Bishop-Lilly K.A."/>
            <person name="Detter C."/>
            <person name="Han C."/>
            <person name="Sozhamannan S."/>
            <person name="Rosenzweig C.N."/>
            <person name="Skowronski E.W."/>
        </authorList>
    </citation>
    <scope>NUCLEOTIDE SEQUENCE [LARGE SCALE GENOMIC DNA]</scope>
    <source>
        <strain evidence="2 3">MLST1</strain>
    </source>
</reference>
<dbReference type="AlphaFoldDB" id="A0A432W3U1"/>
<comment type="caution">
    <text evidence="2">The sequence shown here is derived from an EMBL/GenBank/DDBJ whole genome shotgun (WGS) entry which is preliminary data.</text>
</comment>
<gene>
    <name evidence="2" type="ORF">CWE09_12515</name>
</gene>
<keyword evidence="1" id="KW-0732">Signal</keyword>
<evidence type="ECO:0000313" key="2">
    <source>
        <dbReference type="EMBL" id="RUO23966.1"/>
    </source>
</evidence>
<evidence type="ECO:0000313" key="3">
    <source>
        <dbReference type="Proteomes" id="UP000288293"/>
    </source>
</evidence>
<feature type="signal peptide" evidence="1">
    <location>
        <begin position="1"/>
        <end position="22"/>
    </location>
</feature>
<dbReference type="OrthoDB" id="5943at2"/>
<dbReference type="Proteomes" id="UP000288293">
    <property type="component" value="Unassembled WGS sequence"/>
</dbReference>
<accession>A0A432W3U1</accession>
<proteinExistence type="predicted"/>
<protein>
    <submittedName>
        <fullName evidence="2">DUF4198 domain-containing protein</fullName>
    </submittedName>
</protein>
<dbReference type="Pfam" id="PF10670">
    <property type="entry name" value="DUF4198"/>
    <property type="match status" value="1"/>
</dbReference>
<dbReference type="RefSeq" id="WP_126804385.1">
    <property type="nucleotide sequence ID" value="NZ_PIPL01000003.1"/>
</dbReference>
<organism evidence="2 3">
    <name type="scientific">Aliidiomarina minuta</name>
    <dbReference type="NCBI Taxonomy" id="880057"/>
    <lineage>
        <taxon>Bacteria</taxon>
        <taxon>Pseudomonadati</taxon>
        <taxon>Pseudomonadota</taxon>
        <taxon>Gammaproteobacteria</taxon>
        <taxon>Alteromonadales</taxon>
        <taxon>Idiomarinaceae</taxon>
        <taxon>Aliidiomarina</taxon>
    </lineage>
</organism>
<evidence type="ECO:0000256" key="1">
    <source>
        <dbReference type="SAM" id="SignalP"/>
    </source>
</evidence>
<name>A0A432W3U1_9GAMM</name>